<evidence type="ECO:0000313" key="4">
    <source>
        <dbReference type="EMBL" id="CAL1548887.1"/>
    </source>
</evidence>
<gene>
    <name evidence="4" type="ORF">GSLYS_00022204001</name>
</gene>
<evidence type="ECO:0000256" key="1">
    <source>
        <dbReference type="ARBA" id="ARBA00001968"/>
    </source>
</evidence>
<proteinExistence type="predicted"/>
<feature type="domain" description="DDE Tnp4" evidence="3">
    <location>
        <begin position="6"/>
        <end position="65"/>
    </location>
</feature>
<evidence type="ECO:0000313" key="5">
    <source>
        <dbReference type="Proteomes" id="UP001497497"/>
    </source>
</evidence>
<comment type="caution">
    <text evidence="4">The sequence shown here is derived from an EMBL/GenBank/DDBJ whole genome shotgun (WGS) entry which is preliminary data.</text>
</comment>
<organism evidence="4 5">
    <name type="scientific">Lymnaea stagnalis</name>
    <name type="common">Great pond snail</name>
    <name type="synonym">Helix stagnalis</name>
    <dbReference type="NCBI Taxonomy" id="6523"/>
    <lineage>
        <taxon>Eukaryota</taxon>
        <taxon>Metazoa</taxon>
        <taxon>Spiralia</taxon>
        <taxon>Lophotrochozoa</taxon>
        <taxon>Mollusca</taxon>
        <taxon>Gastropoda</taxon>
        <taxon>Heterobranchia</taxon>
        <taxon>Euthyneura</taxon>
        <taxon>Panpulmonata</taxon>
        <taxon>Hygrophila</taxon>
        <taxon>Lymnaeoidea</taxon>
        <taxon>Lymnaeidae</taxon>
        <taxon>Lymnaea</taxon>
    </lineage>
</organism>
<evidence type="ECO:0000256" key="2">
    <source>
        <dbReference type="ARBA" id="ARBA00022723"/>
    </source>
</evidence>
<dbReference type="EMBL" id="CAXITT010002031">
    <property type="protein sequence ID" value="CAL1548887.1"/>
    <property type="molecule type" value="Genomic_DNA"/>
</dbReference>
<name>A0AAV2ISY5_LYMST</name>
<dbReference type="Proteomes" id="UP001497497">
    <property type="component" value="Unassembled WGS sequence"/>
</dbReference>
<feature type="non-terminal residue" evidence="4">
    <location>
        <position position="67"/>
    </location>
</feature>
<dbReference type="Pfam" id="PF13359">
    <property type="entry name" value="DDE_Tnp_4"/>
    <property type="match status" value="1"/>
</dbReference>
<dbReference type="InterPro" id="IPR027806">
    <property type="entry name" value="HARBI1_dom"/>
</dbReference>
<keyword evidence="5" id="KW-1185">Reference proteome</keyword>
<dbReference type="AlphaFoldDB" id="A0AAV2ISY5"/>
<dbReference type="GO" id="GO:0046872">
    <property type="term" value="F:metal ion binding"/>
    <property type="evidence" value="ECO:0007669"/>
    <property type="project" value="UniProtKB-KW"/>
</dbReference>
<evidence type="ECO:0000259" key="3">
    <source>
        <dbReference type="Pfam" id="PF13359"/>
    </source>
</evidence>
<sequence length="67" mass="8115">MKPFPERLPMPQNQSIFNYRLSYCRCTVERAFGHLKNRFRLLHKKLEFDLDHIKLIIKAAFILHNIC</sequence>
<accession>A0AAV2ISY5</accession>
<reference evidence="4 5" key="1">
    <citation type="submission" date="2024-04" db="EMBL/GenBank/DDBJ databases">
        <authorList>
            <consortium name="Genoscope - CEA"/>
            <person name="William W."/>
        </authorList>
    </citation>
    <scope>NUCLEOTIDE SEQUENCE [LARGE SCALE GENOMIC DNA]</scope>
</reference>
<keyword evidence="2" id="KW-0479">Metal-binding</keyword>
<comment type="cofactor">
    <cofactor evidence="1">
        <name>a divalent metal cation</name>
        <dbReference type="ChEBI" id="CHEBI:60240"/>
    </cofactor>
</comment>
<protein>
    <recommendedName>
        <fullName evidence="3">DDE Tnp4 domain-containing protein</fullName>
    </recommendedName>
</protein>